<proteinExistence type="predicted"/>
<dbReference type="InterPro" id="IPR049222">
    <property type="entry name" value="DUF6870"/>
</dbReference>
<dbReference type="EMBL" id="VULZ01000018">
    <property type="protein sequence ID" value="MSS15970.1"/>
    <property type="molecule type" value="Genomic_DNA"/>
</dbReference>
<dbReference type="Proteomes" id="UP000481852">
    <property type="component" value="Unassembled WGS sequence"/>
</dbReference>
<comment type="caution">
    <text evidence="2">The sequence shown here is derived from an EMBL/GenBank/DDBJ whole genome shotgun (WGS) entry which is preliminary data.</text>
</comment>
<dbReference type="Pfam" id="PF21757">
    <property type="entry name" value="DUF6870"/>
    <property type="match status" value="1"/>
</dbReference>
<evidence type="ECO:0000259" key="1">
    <source>
        <dbReference type="Pfam" id="PF21757"/>
    </source>
</evidence>
<evidence type="ECO:0000313" key="3">
    <source>
        <dbReference type="Proteomes" id="UP000481852"/>
    </source>
</evidence>
<reference evidence="2 3" key="1">
    <citation type="submission" date="2019-08" db="EMBL/GenBank/DDBJ databases">
        <title>In-depth cultivation of the pig gut microbiome towards novel bacterial diversity and tailored functional studies.</title>
        <authorList>
            <person name="Wylensek D."/>
            <person name="Hitch T.C.A."/>
            <person name="Clavel T."/>
        </authorList>
    </citation>
    <scope>NUCLEOTIDE SEQUENCE [LARGE SCALE GENOMIC DNA]</scope>
    <source>
        <strain evidence="2 3">Oil+RF-744-WCA-WT-11</strain>
    </source>
</reference>
<evidence type="ECO:0000313" key="2">
    <source>
        <dbReference type="EMBL" id="MSS15970.1"/>
    </source>
</evidence>
<protein>
    <recommendedName>
        <fullName evidence="1">DUF6870 domain-containing protein</fullName>
    </recommendedName>
</protein>
<sequence length="101" mass="11562">MLNCDCAYHEPRLHSQVGGKAPMTIEEMKAVDIRTVDPKTLVDVTTIKIDENLSKEERVAEFLRQVKNPYCFRVGDVVVKNVYSTDGVTLQDRFEQFARTL</sequence>
<feature type="domain" description="DUF6870" evidence="1">
    <location>
        <begin position="28"/>
        <end position="97"/>
    </location>
</feature>
<gene>
    <name evidence="2" type="ORF">FYJ35_13205</name>
</gene>
<organism evidence="2 3">
    <name type="scientific">Porcincola intestinalis</name>
    <dbReference type="NCBI Taxonomy" id="2606632"/>
    <lineage>
        <taxon>Bacteria</taxon>
        <taxon>Bacillati</taxon>
        <taxon>Bacillota</taxon>
        <taxon>Clostridia</taxon>
        <taxon>Lachnospirales</taxon>
        <taxon>Lachnospiraceae</taxon>
        <taxon>Porcincola</taxon>
    </lineage>
</organism>
<name>A0A6L5X6Q2_9FIRM</name>
<dbReference type="AlphaFoldDB" id="A0A6L5X6Q2"/>
<keyword evidence="3" id="KW-1185">Reference proteome</keyword>
<accession>A0A6L5X6Q2</accession>